<dbReference type="Proteomes" id="UP000054538">
    <property type="component" value="Unassembled WGS sequence"/>
</dbReference>
<dbReference type="HOGENOM" id="CLU_052398_1_2_1"/>
<dbReference type="OrthoDB" id="2679285at2759"/>
<reference evidence="2" key="2">
    <citation type="submission" date="2015-01" db="EMBL/GenBank/DDBJ databases">
        <title>Evolutionary Origins and Diversification of the Mycorrhizal Mutualists.</title>
        <authorList>
            <consortium name="DOE Joint Genome Institute"/>
            <consortium name="Mycorrhizal Genomics Consortium"/>
            <person name="Kohler A."/>
            <person name="Kuo A."/>
            <person name="Nagy L.G."/>
            <person name="Floudas D."/>
            <person name="Copeland A."/>
            <person name="Barry K.W."/>
            <person name="Cichocki N."/>
            <person name="Veneault-Fourrey C."/>
            <person name="LaButti K."/>
            <person name="Lindquist E.A."/>
            <person name="Lipzen A."/>
            <person name="Lundell T."/>
            <person name="Morin E."/>
            <person name="Murat C."/>
            <person name="Riley R."/>
            <person name="Ohm R."/>
            <person name="Sun H."/>
            <person name="Tunlid A."/>
            <person name="Henrissat B."/>
            <person name="Grigoriev I.V."/>
            <person name="Hibbett D.S."/>
            <person name="Martin F."/>
        </authorList>
    </citation>
    <scope>NUCLEOTIDE SEQUENCE [LARGE SCALE GENOMIC DNA]</scope>
    <source>
        <strain evidence="2">Ve08.2h10</strain>
    </source>
</reference>
<reference evidence="1 2" key="1">
    <citation type="submission" date="2014-04" db="EMBL/GenBank/DDBJ databases">
        <authorList>
            <consortium name="DOE Joint Genome Institute"/>
            <person name="Kuo A."/>
            <person name="Kohler A."/>
            <person name="Jargeat P."/>
            <person name="Nagy L.G."/>
            <person name="Floudas D."/>
            <person name="Copeland A."/>
            <person name="Barry K.W."/>
            <person name="Cichocki N."/>
            <person name="Veneault-Fourrey C."/>
            <person name="LaButti K."/>
            <person name="Lindquist E.A."/>
            <person name="Lipzen A."/>
            <person name="Lundell T."/>
            <person name="Morin E."/>
            <person name="Murat C."/>
            <person name="Sun H."/>
            <person name="Tunlid A."/>
            <person name="Henrissat B."/>
            <person name="Grigoriev I.V."/>
            <person name="Hibbett D.S."/>
            <person name="Martin F."/>
            <person name="Nordberg H.P."/>
            <person name="Cantor M.N."/>
            <person name="Hua S.X."/>
        </authorList>
    </citation>
    <scope>NUCLEOTIDE SEQUENCE [LARGE SCALE GENOMIC DNA]</scope>
    <source>
        <strain evidence="1 2">Ve08.2h10</strain>
    </source>
</reference>
<keyword evidence="2" id="KW-1185">Reference proteome</keyword>
<name>A0A0D0DIS9_9AGAM</name>
<gene>
    <name evidence="1" type="ORF">PAXRUDRAFT_15231</name>
</gene>
<organism evidence="1 2">
    <name type="scientific">Paxillus rubicundulus Ve08.2h10</name>
    <dbReference type="NCBI Taxonomy" id="930991"/>
    <lineage>
        <taxon>Eukaryota</taxon>
        <taxon>Fungi</taxon>
        <taxon>Dikarya</taxon>
        <taxon>Basidiomycota</taxon>
        <taxon>Agaricomycotina</taxon>
        <taxon>Agaricomycetes</taxon>
        <taxon>Agaricomycetidae</taxon>
        <taxon>Boletales</taxon>
        <taxon>Paxilineae</taxon>
        <taxon>Paxillaceae</taxon>
        <taxon>Paxillus</taxon>
    </lineage>
</organism>
<sequence>MADPNLKAPPNYTGPEFDIIREGLRRRYDKSDQQAIECLLAAWQADRATRIVAWNVQREVEARTAAEVEEMCRLHKEEEQLLINEEAECEWKEAEKKKPRMNTFTPGSSVADVLIHPPSQDVADNTFGISKINDMLAVHPIASVKASHNVLPDHELTFPEFLSARNCFLDHAKKANWLMTNLDALAKFFWFLETYPSAQLPLGEKTILTYALCVRLDWH</sequence>
<dbReference type="AlphaFoldDB" id="A0A0D0DIS9"/>
<evidence type="ECO:0000313" key="2">
    <source>
        <dbReference type="Proteomes" id="UP000054538"/>
    </source>
</evidence>
<accession>A0A0D0DIS9</accession>
<dbReference type="EMBL" id="KN825795">
    <property type="protein sequence ID" value="KIK81459.1"/>
    <property type="molecule type" value="Genomic_DNA"/>
</dbReference>
<dbReference type="InParanoid" id="A0A0D0DIS9"/>
<proteinExistence type="predicted"/>
<evidence type="ECO:0000313" key="1">
    <source>
        <dbReference type="EMBL" id="KIK81459.1"/>
    </source>
</evidence>
<protein>
    <submittedName>
        <fullName evidence="1">Uncharacterized protein</fullName>
    </submittedName>
</protein>